<evidence type="ECO:0000313" key="1">
    <source>
        <dbReference type="EMBL" id="MBK4733033.1"/>
    </source>
</evidence>
<proteinExistence type="predicted"/>
<dbReference type="EMBL" id="JAEPBG010000001">
    <property type="protein sequence ID" value="MBK4733033.1"/>
    <property type="molecule type" value="Genomic_DNA"/>
</dbReference>
<sequence>MDILGKVGTFLAEFAAAMNAPSNCDGFRSSQTVINPSTGLPTVGGVGTPDLAGTTWGTYDGTSSSICDDNTFPETAINPGTGLPTIAGIGSPDVAGNAWGSGFPTYDDTFGSGSFMDDNFSSSCGSSMFDS</sequence>
<dbReference type="AlphaFoldDB" id="A0A934W5B6"/>
<comment type="caution">
    <text evidence="1">The sequence shown here is derived from an EMBL/GenBank/DDBJ whole genome shotgun (WGS) entry which is preliminary data.</text>
</comment>
<reference evidence="1" key="1">
    <citation type="submission" date="2021-01" db="EMBL/GenBank/DDBJ databases">
        <title>Genome sequence of strain Noviherbaspirillum sp. DKR-6.</title>
        <authorList>
            <person name="Chaudhary D.K."/>
        </authorList>
    </citation>
    <scope>NUCLEOTIDE SEQUENCE</scope>
    <source>
        <strain evidence="1">DKR-6</strain>
    </source>
</reference>
<dbReference type="RefSeq" id="WP_200589464.1">
    <property type="nucleotide sequence ID" value="NZ_JAEPBG010000001.1"/>
</dbReference>
<evidence type="ECO:0000313" key="2">
    <source>
        <dbReference type="Proteomes" id="UP000622890"/>
    </source>
</evidence>
<protein>
    <submittedName>
        <fullName evidence="1">Uncharacterized protein</fullName>
    </submittedName>
</protein>
<gene>
    <name evidence="1" type="ORF">JJB74_00180</name>
</gene>
<name>A0A934W5B6_9BURK</name>
<dbReference type="Proteomes" id="UP000622890">
    <property type="component" value="Unassembled WGS sequence"/>
</dbReference>
<accession>A0A934W5B6</accession>
<organism evidence="1 2">
    <name type="scientific">Noviherbaspirillum pedocola</name>
    <dbReference type="NCBI Taxonomy" id="2801341"/>
    <lineage>
        <taxon>Bacteria</taxon>
        <taxon>Pseudomonadati</taxon>
        <taxon>Pseudomonadota</taxon>
        <taxon>Betaproteobacteria</taxon>
        <taxon>Burkholderiales</taxon>
        <taxon>Oxalobacteraceae</taxon>
        <taxon>Noviherbaspirillum</taxon>
    </lineage>
</organism>
<keyword evidence="2" id="KW-1185">Reference proteome</keyword>